<evidence type="ECO:0000313" key="1">
    <source>
        <dbReference type="EMBL" id="VDP62808.1"/>
    </source>
</evidence>
<gene>
    <name evidence="1" type="ORF">SMTD_LOCUS13134</name>
</gene>
<dbReference type="AlphaFoldDB" id="A0A183PFJ8"/>
<sequence length="158" mass="18534">MYKWRIIHQMDNSYKLTNETIRNNKINNQSYIIEGLAKVIIGPNCDMRLSLQQVEEIGEIQTTGDLTYHEKYPIKFCLNNGKLLSLEYLWEDEISSVRIKKALLLQLQMSSQTYGQQFYTVEVSIVYVIDIKELLNITLHLLHLVTLVNIEKIRSEIK</sequence>
<dbReference type="InterPro" id="IPR015819">
    <property type="entry name" value="Lipid_transp_b-sht_shell"/>
</dbReference>
<organism evidence="1 2">
    <name type="scientific">Schistosoma mattheei</name>
    <dbReference type="NCBI Taxonomy" id="31246"/>
    <lineage>
        <taxon>Eukaryota</taxon>
        <taxon>Metazoa</taxon>
        <taxon>Spiralia</taxon>
        <taxon>Lophotrochozoa</taxon>
        <taxon>Platyhelminthes</taxon>
        <taxon>Trematoda</taxon>
        <taxon>Digenea</taxon>
        <taxon>Strigeidida</taxon>
        <taxon>Schistosomatoidea</taxon>
        <taxon>Schistosomatidae</taxon>
        <taxon>Schistosoma</taxon>
    </lineage>
</organism>
<name>A0A183PFJ8_9TREM</name>
<reference evidence="1 2" key="1">
    <citation type="submission" date="2018-11" db="EMBL/GenBank/DDBJ databases">
        <authorList>
            <consortium name="Pathogen Informatics"/>
        </authorList>
    </citation>
    <scope>NUCLEOTIDE SEQUENCE [LARGE SCALE GENOMIC DNA]</scope>
    <source>
        <strain>Denwood</strain>
        <strain evidence="2">Zambia</strain>
    </source>
</reference>
<accession>A0A183PFJ8</accession>
<dbReference type="Gene3D" id="2.30.230.10">
    <property type="entry name" value="Lipovitellin, beta-sheet shell regions, chain A"/>
    <property type="match status" value="1"/>
</dbReference>
<dbReference type="SUPFAM" id="SSF56968">
    <property type="entry name" value="Lipovitellin-phosvitin complex, beta-sheet shell regions"/>
    <property type="match status" value="1"/>
</dbReference>
<proteinExistence type="predicted"/>
<dbReference type="Proteomes" id="UP000269396">
    <property type="component" value="Unassembled WGS sequence"/>
</dbReference>
<protein>
    <submittedName>
        <fullName evidence="1">Uncharacterized protein</fullName>
    </submittedName>
</protein>
<dbReference type="GO" id="GO:0005319">
    <property type="term" value="F:lipid transporter activity"/>
    <property type="evidence" value="ECO:0007669"/>
    <property type="project" value="InterPro"/>
</dbReference>
<evidence type="ECO:0000313" key="2">
    <source>
        <dbReference type="Proteomes" id="UP000269396"/>
    </source>
</evidence>
<keyword evidence="2" id="KW-1185">Reference proteome</keyword>
<dbReference type="STRING" id="31246.A0A183PFJ8"/>
<dbReference type="EMBL" id="UZAL01033182">
    <property type="protein sequence ID" value="VDP62808.1"/>
    <property type="molecule type" value="Genomic_DNA"/>
</dbReference>
<dbReference type="InterPro" id="IPR015816">
    <property type="entry name" value="Vitellinogen_b-sht_N"/>
</dbReference>